<evidence type="ECO:0000313" key="8">
    <source>
        <dbReference type="Proteomes" id="UP000494269"/>
    </source>
</evidence>
<dbReference type="InterPro" id="IPR058634">
    <property type="entry name" value="AaeA-lik-b-barrel"/>
</dbReference>
<dbReference type="InterPro" id="IPR058625">
    <property type="entry name" value="MdtA-like_BSH"/>
</dbReference>
<keyword evidence="3" id="KW-1133">Transmembrane helix</keyword>
<evidence type="ECO:0000313" key="7">
    <source>
        <dbReference type="EMBL" id="CAB3709184.1"/>
    </source>
</evidence>
<dbReference type="InterPro" id="IPR050393">
    <property type="entry name" value="MFP_Efflux_Pump"/>
</dbReference>
<dbReference type="Pfam" id="PF25876">
    <property type="entry name" value="HH_MFP_RND"/>
    <property type="match status" value="1"/>
</dbReference>
<dbReference type="Proteomes" id="UP000494269">
    <property type="component" value="Unassembled WGS sequence"/>
</dbReference>
<keyword evidence="8" id="KW-1185">Reference proteome</keyword>
<dbReference type="InterPro" id="IPR058624">
    <property type="entry name" value="MdtA-like_HH"/>
</dbReference>
<evidence type="ECO:0000256" key="3">
    <source>
        <dbReference type="SAM" id="Phobius"/>
    </source>
</evidence>
<dbReference type="Gene3D" id="2.40.50.100">
    <property type="match status" value="1"/>
</dbReference>
<dbReference type="Gene3D" id="2.40.30.170">
    <property type="match status" value="1"/>
</dbReference>
<dbReference type="AlphaFoldDB" id="A0A6S7A2C9"/>
<dbReference type="SUPFAM" id="SSF111369">
    <property type="entry name" value="HlyD-like secretion proteins"/>
    <property type="match status" value="2"/>
</dbReference>
<organism evidence="7 8">
    <name type="scientific">Achromobacter kerstersii</name>
    <dbReference type="NCBI Taxonomy" id="1353890"/>
    <lineage>
        <taxon>Bacteria</taxon>
        <taxon>Pseudomonadati</taxon>
        <taxon>Pseudomonadota</taxon>
        <taxon>Betaproteobacteria</taxon>
        <taxon>Burkholderiales</taxon>
        <taxon>Alcaligenaceae</taxon>
        <taxon>Achromobacter</taxon>
    </lineage>
</organism>
<feature type="domain" description="Multidrug resistance protein MdtA-like alpha-helical hairpin" evidence="4">
    <location>
        <begin position="123"/>
        <end position="182"/>
    </location>
</feature>
<feature type="domain" description="Multidrug resistance protein MdtA-like barrel-sandwich hybrid" evidence="5">
    <location>
        <begin position="51"/>
        <end position="243"/>
    </location>
</feature>
<name>A0A6S7A2C9_9BURK</name>
<gene>
    <name evidence="7" type="primary">mdtN</name>
    <name evidence="7" type="ORF">LMG3441_03015</name>
</gene>
<evidence type="ECO:0000256" key="2">
    <source>
        <dbReference type="SAM" id="Coils"/>
    </source>
</evidence>
<dbReference type="Gene3D" id="1.10.287.470">
    <property type="entry name" value="Helix hairpin bin"/>
    <property type="match status" value="1"/>
</dbReference>
<feature type="transmembrane region" description="Helical" evidence="3">
    <location>
        <begin position="12"/>
        <end position="34"/>
    </location>
</feature>
<evidence type="ECO:0000259" key="5">
    <source>
        <dbReference type="Pfam" id="PF25917"/>
    </source>
</evidence>
<dbReference type="EMBL" id="CADIJQ010000004">
    <property type="protein sequence ID" value="CAB3709184.1"/>
    <property type="molecule type" value="Genomic_DNA"/>
</dbReference>
<dbReference type="Pfam" id="PF25963">
    <property type="entry name" value="Beta-barrel_AAEA"/>
    <property type="match status" value="1"/>
</dbReference>
<protein>
    <submittedName>
        <fullName evidence="7">Multidrug resistance protein MdtN</fullName>
    </submittedName>
</protein>
<accession>A0A6S7A2C9</accession>
<sequence>MPTFKSSSNKRRIAVVMAVLIVVLAVAAGLAYVMRMEAKPLSEDAVLTTDVARVAAAVPGRVVALNVRENSQVTRGQVLFAIDPEFYRLQVEQAAAGLRMAEAALSSRGRSVQAEQSNATIAAEQIARARANAALAAQTWERLNALLPKGYVTRQQVDEAATLKRNAETSLKEAQAQLAAAQALVGDAEGAQALVAERRAALAIAERQLRETEVKAPFDGRVAGLSITEGDYMVPAQSAFSLIDTTRWFATATFLETELPAIQPGDCATVYVAADRRLGLKGVVESTGWGVSAEDLINLPRRLPYVPKSLNWVRVGQRFPVRVKLDNPPAELMRVGASAVVLVDHEKRC</sequence>
<dbReference type="PANTHER" id="PTHR30367">
    <property type="entry name" value="P-HYDROXYBENZOIC ACID EFFLUX PUMP SUBUNIT AAEA-RELATED"/>
    <property type="match status" value="1"/>
</dbReference>
<proteinExistence type="predicted"/>
<dbReference type="Pfam" id="PF25917">
    <property type="entry name" value="BSH_RND"/>
    <property type="match status" value="1"/>
</dbReference>
<comment type="subcellular location">
    <subcellularLocation>
        <location evidence="1">Membrane</location>
        <topology evidence="1">Single-pass membrane protein</topology>
    </subcellularLocation>
</comment>
<feature type="coiled-coil region" evidence="2">
    <location>
        <begin position="157"/>
        <end position="215"/>
    </location>
</feature>
<evidence type="ECO:0000259" key="4">
    <source>
        <dbReference type="Pfam" id="PF25876"/>
    </source>
</evidence>
<evidence type="ECO:0000259" key="6">
    <source>
        <dbReference type="Pfam" id="PF25963"/>
    </source>
</evidence>
<dbReference type="PANTHER" id="PTHR30367:SF1">
    <property type="entry name" value="MULTIDRUG RESISTANCE PROTEIN MDTN"/>
    <property type="match status" value="1"/>
</dbReference>
<dbReference type="NCBIfam" id="NF007785">
    <property type="entry name" value="PRK10476.1"/>
    <property type="match status" value="1"/>
</dbReference>
<dbReference type="RefSeq" id="WP_175170184.1">
    <property type="nucleotide sequence ID" value="NZ_CADIJQ010000004.1"/>
</dbReference>
<evidence type="ECO:0000256" key="1">
    <source>
        <dbReference type="ARBA" id="ARBA00004167"/>
    </source>
</evidence>
<keyword evidence="3" id="KW-0812">Transmembrane</keyword>
<keyword evidence="2" id="KW-0175">Coiled coil</keyword>
<feature type="domain" description="p-hydroxybenzoic acid efflux pump subunit AaeA-like beta-barrel" evidence="6">
    <location>
        <begin position="251"/>
        <end position="343"/>
    </location>
</feature>
<keyword evidence="3" id="KW-0472">Membrane</keyword>
<reference evidence="7 8" key="1">
    <citation type="submission" date="2020-04" db="EMBL/GenBank/DDBJ databases">
        <authorList>
            <person name="De Canck E."/>
        </authorList>
    </citation>
    <scope>NUCLEOTIDE SEQUENCE [LARGE SCALE GENOMIC DNA]</scope>
    <source>
        <strain evidence="7 8">LMG 3441</strain>
    </source>
</reference>